<dbReference type="Proteomes" id="UP000018888">
    <property type="component" value="Unassembled WGS sequence"/>
</dbReference>
<dbReference type="EMBL" id="AUPC02000073">
    <property type="protein sequence ID" value="POG74276.1"/>
    <property type="molecule type" value="Genomic_DNA"/>
</dbReference>
<comment type="caution">
    <text evidence="1">The sequence shown here is derived from an EMBL/GenBank/DDBJ whole genome shotgun (WGS) entry which is preliminary data.</text>
</comment>
<organism evidence="1 2">
    <name type="scientific">Rhizophagus irregularis (strain DAOM 181602 / DAOM 197198 / MUCL 43194)</name>
    <name type="common">Arbuscular mycorrhizal fungus</name>
    <name type="synonym">Glomus intraradices</name>
    <dbReference type="NCBI Taxonomy" id="747089"/>
    <lineage>
        <taxon>Eukaryota</taxon>
        <taxon>Fungi</taxon>
        <taxon>Fungi incertae sedis</taxon>
        <taxon>Mucoromycota</taxon>
        <taxon>Glomeromycotina</taxon>
        <taxon>Glomeromycetes</taxon>
        <taxon>Glomerales</taxon>
        <taxon>Glomeraceae</taxon>
        <taxon>Rhizophagus</taxon>
    </lineage>
</organism>
<keyword evidence="2" id="KW-1185">Reference proteome</keyword>
<evidence type="ECO:0000313" key="2">
    <source>
        <dbReference type="Proteomes" id="UP000018888"/>
    </source>
</evidence>
<dbReference type="AlphaFoldDB" id="A0A2P4Q9H4"/>
<sequence length="161" mass="19292">MSSEKFFPSDKKLSKTPLQVSLKKFHVIKPNRSEKRFIRACRRVLNKAKGDDHQAILATARKNKIIPKPPDTTEPYNPIPNMFIPEKYRDIIPKDPIYIDDRFITPGSREWFTYMYNLEKSIREQEIQDFNERVHREVEQAFKRTRIEKQASREQAKEERK</sequence>
<reference evidence="1 2" key="2">
    <citation type="journal article" date="2018" name="New Phytol.">
        <title>High intraspecific genome diversity in the model arbuscular mycorrhizal symbiont Rhizophagus irregularis.</title>
        <authorList>
            <person name="Chen E.C.H."/>
            <person name="Morin E."/>
            <person name="Beaudet D."/>
            <person name="Noel J."/>
            <person name="Yildirir G."/>
            <person name="Ndikumana S."/>
            <person name="Charron P."/>
            <person name="St-Onge C."/>
            <person name="Giorgi J."/>
            <person name="Kruger M."/>
            <person name="Marton T."/>
            <person name="Ropars J."/>
            <person name="Grigoriev I.V."/>
            <person name="Hainaut M."/>
            <person name="Henrissat B."/>
            <person name="Roux C."/>
            <person name="Martin F."/>
            <person name="Corradi N."/>
        </authorList>
    </citation>
    <scope>NUCLEOTIDE SEQUENCE [LARGE SCALE GENOMIC DNA]</scope>
    <source>
        <strain evidence="1 2">DAOM 197198</strain>
    </source>
</reference>
<protein>
    <submittedName>
        <fullName evidence="1">Uncharacterized protein</fullName>
    </submittedName>
</protein>
<dbReference type="VEuPathDB" id="FungiDB:RhiirFUN_021577"/>
<gene>
    <name evidence="1" type="ORF">GLOIN_2v1839388</name>
</gene>
<accession>A0A2P4Q9H4</accession>
<proteinExistence type="predicted"/>
<name>A0A2P4Q9H4_RHIID</name>
<reference evidence="1 2" key="1">
    <citation type="journal article" date="2013" name="Proc. Natl. Acad. Sci. U.S.A.">
        <title>Genome of an arbuscular mycorrhizal fungus provides insight into the oldest plant symbiosis.</title>
        <authorList>
            <person name="Tisserant E."/>
            <person name="Malbreil M."/>
            <person name="Kuo A."/>
            <person name="Kohler A."/>
            <person name="Symeonidi A."/>
            <person name="Balestrini R."/>
            <person name="Charron P."/>
            <person name="Duensing N."/>
            <person name="Frei Dit Frey N."/>
            <person name="Gianinazzi-Pearson V."/>
            <person name="Gilbert L.B."/>
            <person name="Handa Y."/>
            <person name="Herr J.R."/>
            <person name="Hijri M."/>
            <person name="Koul R."/>
            <person name="Kawaguchi M."/>
            <person name="Krajinski F."/>
            <person name="Lammers P.J."/>
            <person name="Masclaux F.G."/>
            <person name="Murat C."/>
            <person name="Morin E."/>
            <person name="Ndikumana S."/>
            <person name="Pagni M."/>
            <person name="Petitpierre D."/>
            <person name="Requena N."/>
            <person name="Rosikiewicz P."/>
            <person name="Riley R."/>
            <person name="Saito K."/>
            <person name="San Clemente H."/>
            <person name="Shapiro H."/>
            <person name="van Tuinen D."/>
            <person name="Becard G."/>
            <person name="Bonfante P."/>
            <person name="Paszkowski U."/>
            <person name="Shachar-Hill Y.Y."/>
            <person name="Tuskan G.A."/>
            <person name="Young P.W."/>
            <person name="Sanders I.R."/>
            <person name="Henrissat B."/>
            <person name="Rensing S.A."/>
            <person name="Grigoriev I.V."/>
            <person name="Corradi N."/>
            <person name="Roux C."/>
            <person name="Martin F."/>
        </authorList>
    </citation>
    <scope>NUCLEOTIDE SEQUENCE [LARGE SCALE GENOMIC DNA]</scope>
    <source>
        <strain evidence="1 2">DAOM 197198</strain>
    </source>
</reference>
<evidence type="ECO:0000313" key="1">
    <source>
        <dbReference type="EMBL" id="POG74276.1"/>
    </source>
</evidence>